<proteinExistence type="predicted"/>
<dbReference type="PANTHER" id="PTHR36454:SF1">
    <property type="entry name" value="DUF1015 DOMAIN-CONTAINING PROTEIN"/>
    <property type="match status" value="1"/>
</dbReference>
<protein>
    <recommendedName>
        <fullName evidence="3">DUF1015 domain-containing protein</fullName>
    </recommendedName>
</protein>
<dbReference type="PANTHER" id="PTHR36454">
    <property type="entry name" value="LMO2823 PROTEIN"/>
    <property type="match status" value="1"/>
</dbReference>
<dbReference type="Pfam" id="PF06245">
    <property type="entry name" value="DUF1015"/>
    <property type="match status" value="1"/>
</dbReference>
<organism evidence="2">
    <name type="scientific">marine metagenome</name>
    <dbReference type="NCBI Taxonomy" id="408172"/>
    <lineage>
        <taxon>unclassified sequences</taxon>
        <taxon>metagenomes</taxon>
        <taxon>ecological metagenomes</taxon>
    </lineage>
</organism>
<dbReference type="EMBL" id="UINC01017718">
    <property type="protein sequence ID" value="SVA73787.1"/>
    <property type="molecule type" value="Genomic_DNA"/>
</dbReference>
<evidence type="ECO:0000256" key="1">
    <source>
        <dbReference type="SAM" id="MobiDB-lite"/>
    </source>
</evidence>
<sequence length="411" mass="47160">MAEIKPFRGYLPPPDLAKKVSSPPYDVLSSDEARFIVRENNDSFLRVIKPETDYEPRNEPEKEALHHHAAENLAEFIRSGSLIQDDEPCFYIYRISMDGHIQTGIIAAVSVQEYNQGLIKKHEHTRPEKETDRTLHIEITNANTGPVFLTFRNKGGFQNQISNIINQKKDITFQADDRTIHTLWKIKAPEILESLKRYFESIPALYIADGHHRAASAARVQKIRESNNSRHQGNEPYNYFLSVIFPHDEVQILGYNRVIKDLAGLTKDQFLRLIQNSFTLIPLSERQIPGNQYTFSMYLNNKWYKLDAKDEIITDDSVLGLDASILQDHLLNPILEINDPRTNKRIDFVGGIRGLEELEHRCSLDAKVAFALYPVTINELLDVADEGKVMPPKSTWFEPKLRSGLIVRLLD</sequence>
<dbReference type="PIRSF" id="PIRSF033563">
    <property type="entry name" value="UCP033563"/>
    <property type="match status" value="1"/>
</dbReference>
<evidence type="ECO:0008006" key="3">
    <source>
        <dbReference type="Google" id="ProtNLM"/>
    </source>
</evidence>
<accession>A0A381YBG9</accession>
<evidence type="ECO:0000313" key="2">
    <source>
        <dbReference type="EMBL" id="SVA73787.1"/>
    </source>
</evidence>
<reference evidence="2" key="1">
    <citation type="submission" date="2018-05" db="EMBL/GenBank/DDBJ databases">
        <authorList>
            <person name="Lanie J.A."/>
            <person name="Ng W.-L."/>
            <person name="Kazmierczak K.M."/>
            <person name="Andrzejewski T.M."/>
            <person name="Davidsen T.M."/>
            <person name="Wayne K.J."/>
            <person name="Tettelin H."/>
            <person name="Glass J.I."/>
            <person name="Rusch D."/>
            <person name="Podicherti R."/>
            <person name="Tsui H.-C.T."/>
            <person name="Winkler M.E."/>
        </authorList>
    </citation>
    <scope>NUCLEOTIDE SEQUENCE</scope>
</reference>
<dbReference type="InterPro" id="IPR008323">
    <property type="entry name" value="UCP033563"/>
</dbReference>
<dbReference type="AlphaFoldDB" id="A0A381YBG9"/>
<feature type="region of interest" description="Disordered" evidence="1">
    <location>
        <begin position="1"/>
        <end position="23"/>
    </location>
</feature>
<name>A0A381YBG9_9ZZZZ</name>
<gene>
    <name evidence="2" type="ORF">METZ01_LOCUS126641</name>
</gene>